<dbReference type="PANTHER" id="PTHR23074">
    <property type="entry name" value="AAA DOMAIN-CONTAINING"/>
    <property type="match status" value="1"/>
</dbReference>
<name>F2UEE0_SALR5</name>
<dbReference type="Gene3D" id="1.20.58.80">
    <property type="entry name" value="Phosphotransferase system, lactose/cellobiose-type IIA subunit"/>
    <property type="match status" value="1"/>
</dbReference>
<dbReference type="KEGG" id="sre:PTSG_07213"/>
<keyword evidence="5 7" id="KW-0067">ATP-binding</keyword>
<keyword evidence="6" id="KW-0472">Membrane</keyword>
<dbReference type="SMART" id="SM00745">
    <property type="entry name" value="MIT"/>
    <property type="match status" value="1"/>
</dbReference>
<accession>F2UEE0</accession>
<evidence type="ECO:0000256" key="5">
    <source>
        <dbReference type="ARBA" id="ARBA00022840"/>
    </source>
</evidence>
<dbReference type="STRING" id="946362.F2UEE0"/>
<organism evidence="12">
    <name type="scientific">Salpingoeca rosetta (strain ATCC 50818 / BSB-021)</name>
    <dbReference type="NCBI Taxonomy" id="946362"/>
    <lineage>
        <taxon>Eukaryota</taxon>
        <taxon>Choanoflagellata</taxon>
        <taxon>Craspedida</taxon>
        <taxon>Salpingoecidae</taxon>
        <taxon>Salpingoeca</taxon>
    </lineage>
</organism>
<dbReference type="InterPro" id="IPR050304">
    <property type="entry name" value="MT-severing_AAA_ATPase"/>
</dbReference>
<dbReference type="InterPro" id="IPR036181">
    <property type="entry name" value="MIT_dom_sf"/>
</dbReference>
<gene>
    <name evidence="11" type="ORF">PTSG_07213</name>
</gene>
<dbReference type="AlphaFoldDB" id="F2UEE0"/>
<comment type="similarity">
    <text evidence="2 7">Belongs to the AAA ATPase family.</text>
</comment>
<keyword evidence="3 7" id="KW-0547">Nucleotide-binding</keyword>
<evidence type="ECO:0000256" key="1">
    <source>
        <dbReference type="ARBA" id="ARBA00004481"/>
    </source>
</evidence>
<dbReference type="FunFam" id="3.40.50.300:FF:000043">
    <property type="entry name" value="Vacuolar protein sorting-associated protein 4"/>
    <property type="match status" value="1"/>
</dbReference>
<dbReference type="RefSeq" id="XP_004992635.1">
    <property type="nucleotide sequence ID" value="XM_004992578.1"/>
</dbReference>
<dbReference type="PROSITE" id="PS00674">
    <property type="entry name" value="AAA"/>
    <property type="match status" value="1"/>
</dbReference>
<dbReference type="InterPro" id="IPR007330">
    <property type="entry name" value="MIT_dom"/>
</dbReference>
<dbReference type="FunCoup" id="F2UEE0">
    <property type="interactions" value="1913"/>
</dbReference>
<dbReference type="GO" id="GO:0005524">
    <property type="term" value="F:ATP binding"/>
    <property type="evidence" value="ECO:0007669"/>
    <property type="project" value="UniProtKB-KW"/>
</dbReference>
<sequence length="435" mass="48610">MSSEITKKGIEVAKKAIELDRSQEYEQALALYKSASEYLLKGMQYESSQVKQIIGKKCSEYLERAEKIDSMLKDGTTKKAVASGGEGTGEDDDDDADASGLNPERKQLRQALESAVVIEKPNIAWKDVAGLDSAKEALQEAVILPMRLPQMFKGKREPWRGILLYGPPGTGKSYLAKAVASEANNSTFISVSSSDLVSKWQGQSERLVKELFEMAREKSPCIVFVDEIDSLCSARSDNESESSRRIKTEFLVQMQGVGSQNDGILVVGATNIPWQLDSAIRRRFEKRIYIALPDTEARCKMFELHIKGVRNTLQPHDYNTLAHKSEGYSGSDICNVVREAIMMPVRKVQHAQAFKKCDENGYPTPSGAFWTPCSPSDRDPTKQFMSWQDMPAEAIVEPPVDMRDMVQALERTKRSVDPKDLGKIEEFTRSFGQDI</sequence>
<dbReference type="GO" id="GO:0007033">
    <property type="term" value="P:vacuole organization"/>
    <property type="evidence" value="ECO:0007669"/>
    <property type="project" value="TreeGrafter"/>
</dbReference>
<dbReference type="Proteomes" id="UP000007799">
    <property type="component" value="Unassembled WGS sequence"/>
</dbReference>
<dbReference type="InterPro" id="IPR027417">
    <property type="entry name" value="P-loop_NTPase"/>
</dbReference>
<dbReference type="GO" id="GO:0016197">
    <property type="term" value="P:endosomal transport"/>
    <property type="evidence" value="ECO:0007669"/>
    <property type="project" value="TreeGrafter"/>
</dbReference>
<dbReference type="GeneID" id="16073206"/>
<evidence type="ECO:0000256" key="8">
    <source>
        <dbReference type="SAM" id="MobiDB-lite"/>
    </source>
</evidence>
<feature type="domain" description="AAA+ ATPase" evidence="9">
    <location>
        <begin position="158"/>
        <end position="294"/>
    </location>
</feature>
<dbReference type="GO" id="GO:0016887">
    <property type="term" value="F:ATP hydrolysis activity"/>
    <property type="evidence" value="ECO:0007669"/>
    <property type="project" value="InterPro"/>
</dbReference>
<feature type="region of interest" description="Disordered" evidence="8">
    <location>
        <begin position="77"/>
        <end position="101"/>
    </location>
</feature>
<dbReference type="InterPro" id="IPR003959">
    <property type="entry name" value="ATPase_AAA_core"/>
</dbReference>
<evidence type="ECO:0000256" key="6">
    <source>
        <dbReference type="ARBA" id="ARBA00023136"/>
    </source>
</evidence>
<dbReference type="PANTHER" id="PTHR23074:SF83">
    <property type="entry name" value="VACUOLAR PROTEIN SORTING-ASSOCIATED PROTEIN 4A"/>
    <property type="match status" value="1"/>
</dbReference>
<dbReference type="Pfam" id="PF09336">
    <property type="entry name" value="Vps4_C"/>
    <property type="match status" value="1"/>
</dbReference>
<dbReference type="InParanoid" id="F2UEE0"/>
<proteinExistence type="inferred from homology"/>
<evidence type="ECO:0000256" key="3">
    <source>
        <dbReference type="ARBA" id="ARBA00022741"/>
    </source>
</evidence>
<dbReference type="SUPFAM" id="SSF116846">
    <property type="entry name" value="MIT domain"/>
    <property type="match status" value="1"/>
</dbReference>
<dbReference type="InterPro" id="IPR003593">
    <property type="entry name" value="AAA+_ATPase"/>
</dbReference>
<dbReference type="OrthoDB" id="29072at2759"/>
<dbReference type="InterPro" id="IPR041569">
    <property type="entry name" value="AAA_lid_3"/>
</dbReference>
<dbReference type="FunFam" id="1.10.8.60:FF:000015">
    <property type="entry name" value="vacuolar protein sorting-associated protein 4A"/>
    <property type="match status" value="1"/>
</dbReference>
<dbReference type="Pfam" id="PF17862">
    <property type="entry name" value="AAA_lid_3"/>
    <property type="match status" value="1"/>
</dbReference>
<dbReference type="InterPro" id="IPR003960">
    <property type="entry name" value="ATPase_AAA_CS"/>
</dbReference>
<evidence type="ECO:0000313" key="11">
    <source>
        <dbReference type="EMBL" id="EGD74990.1"/>
    </source>
</evidence>
<protein>
    <submittedName>
        <fullName evidence="11">Skd/vacuolar sorting protein</fullName>
    </submittedName>
</protein>
<dbReference type="CDD" id="cd02656">
    <property type="entry name" value="MIT"/>
    <property type="match status" value="1"/>
</dbReference>
<evidence type="ECO:0000256" key="4">
    <source>
        <dbReference type="ARBA" id="ARBA00022753"/>
    </source>
</evidence>
<dbReference type="Pfam" id="PF00004">
    <property type="entry name" value="AAA"/>
    <property type="match status" value="1"/>
</dbReference>
<dbReference type="eggNOG" id="KOG0739">
    <property type="taxonomic scope" value="Eukaryota"/>
</dbReference>
<dbReference type="GO" id="GO:0010008">
    <property type="term" value="C:endosome membrane"/>
    <property type="evidence" value="ECO:0007669"/>
    <property type="project" value="UniProtKB-SubCell"/>
</dbReference>
<evidence type="ECO:0000259" key="10">
    <source>
        <dbReference type="SMART" id="SM00745"/>
    </source>
</evidence>
<comment type="subcellular location">
    <subcellularLocation>
        <location evidence="1">Endosome membrane</location>
        <topology evidence="1">Peripheral membrane protein</topology>
    </subcellularLocation>
</comment>
<dbReference type="EMBL" id="GL832970">
    <property type="protein sequence ID" value="EGD74990.1"/>
    <property type="molecule type" value="Genomic_DNA"/>
</dbReference>
<keyword evidence="4" id="KW-0967">Endosome</keyword>
<evidence type="ECO:0000256" key="7">
    <source>
        <dbReference type="RuleBase" id="RU003651"/>
    </source>
</evidence>
<evidence type="ECO:0000313" key="12">
    <source>
        <dbReference type="Proteomes" id="UP000007799"/>
    </source>
</evidence>
<evidence type="ECO:0000259" key="9">
    <source>
        <dbReference type="SMART" id="SM00382"/>
    </source>
</evidence>
<keyword evidence="12" id="KW-1185">Reference proteome</keyword>
<dbReference type="Gene3D" id="3.40.50.300">
    <property type="entry name" value="P-loop containing nucleotide triphosphate hydrolases"/>
    <property type="match status" value="1"/>
</dbReference>
<feature type="compositionally biased region" description="Acidic residues" evidence="8">
    <location>
        <begin position="88"/>
        <end position="97"/>
    </location>
</feature>
<dbReference type="InterPro" id="IPR015415">
    <property type="entry name" value="Spast_Vps4_C"/>
</dbReference>
<dbReference type="Pfam" id="PF04212">
    <property type="entry name" value="MIT"/>
    <property type="match status" value="1"/>
</dbReference>
<dbReference type="SUPFAM" id="SSF52540">
    <property type="entry name" value="P-loop containing nucleoside triphosphate hydrolases"/>
    <property type="match status" value="1"/>
</dbReference>
<reference evidence="11" key="1">
    <citation type="submission" date="2009-08" db="EMBL/GenBank/DDBJ databases">
        <title>Annotation of Salpingoeca rosetta.</title>
        <authorList>
            <consortium name="The Broad Institute Genome Sequencing Platform"/>
            <person name="Russ C."/>
            <person name="Cuomo C."/>
            <person name="Burger G."/>
            <person name="Gray M.W."/>
            <person name="Holland P.W.H."/>
            <person name="King N."/>
            <person name="Lang F.B.F."/>
            <person name="Roger A.J."/>
            <person name="Ruiz-Trillo I."/>
            <person name="Young S.K."/>
            <person name="Zeng Q."/>
            <person name="Gargeya S."/>
            <person name="Alvarado L."/>
            <person name="Berlin A."/>
            <person name="Chapman S.B."/>
            <person name="Chen Z."/>
            <person name="Freedman E."/>
            <person name="Gellesch M."/>
            <person name="Goldberg J."/>
            <person name="Griggs A."/>
            <person name="Gujja S."/>
            <person name="Heilman E."/>
            <person name="Heiman D."/>
            <person name="Howarth C."/>
            <person name="Mehta T."/>
            <person name="Neiman D."/>
            <person name="Pearson M."/>
            <person name="Roberts A."/>
            <person name="Saif S."/>
            <person name="Shea T."/>
            <person name="Shenoy N."/>
            <person name="Sisk P."/>
            <person name="Stolte C."/>
            <person name="Sykes S."/>
            <person name="White J."/>
            <person name="Yandava C."/>
            <person name="Haas B."/>
            <person name="Nusbaum C."/>
            <person name="Birren B."/>
        </authorList>
    </citation>
    <scope>NUCLEOTIDE SEQUENCE [LARGE SCALE GENOMIC DNA]</scope>
    <source>
        <strain evidence="11">ATCC 50818</strain>
    </source>
</reference>
<dbReference type="Gene3D" id="1.10.8.60">
    <property type="match status" value="1"/>
</dbReference>
<feature type="domain" description="MIT" evidence="10">
    <location>
        <begin position="2"/>
        <end position="76"/>
    </location>
</feature>
<evidence type="ECO:0000256" key="2">
    <source>
        <dbReference type="ARBA" id="ARBA00006914"/>
    </source>
</evidence>
<dbReference type="SMART" id="SM00382">
    <property type="entry name" value="AAA"/>
    <property type="match status" value="1"/>
</dbReference>
<dbReference type="OMA" id="IEWTNEF"/>